<dbReference type="AlphaFoldDB" id="A0A974BMI0"/>
<proteinExistence type="predicted"/>
<dbReference type="InterPro" id="IPR018770">
    <property type="entry name" value="ChloroindolylP_hydrolase"/>
</dbReference>
<keyword evidence="1" id="KW-0472">Membrane</keyword>
<keyword evidence="1" id="KW-0812">Transmembrane</keyword>
<dbReference type="RefSeq" id="WP_179239005.1">
    <property type="nucleotide sequence ID" value="NZ_JACBNQ010000019.1"/>
</dbReference>
<keyword evidence="1" id="KW-1133">Transmembrane helix</keyword>
<comment type="caution">
    <text evidence="2">The sequence shown here is derived from an EMBL/GenBank/DDBJ whole genome shotgun (WGS) entry which is preliminary data.</text>
</comment>
<sequence length="367" mass="41408">MNNRGGLNLGDEIRNIVQDAVNSMNFNRLNQDVRNVVNGALDEVRRSVPVKPKSPARYNKTVVPVGKVSGTVFTVLGSIGSGIFLIASIATGTLGYKLGVSALAGVTSFIMLPCFVASAVLLSNGIAIRGRLKRFRKYVSEMNGLSYYLIKDLADATGRSSRYIAKDLRKMIAARMFPEGHIDEKQTYFMLDNDSYELYLRSQENMRMREKEEALRRKEQGAMDPETRKAIDEGRQFVRKIRNANIEIPGEEISRKLDRLEEVTGKIYDYVESRPEKFPAIKKFTEYFLPTTLKLLDAYREFDNQPVKGENISTAKKEIEDTLDTINLAFENLLDDLFQEAAMDVSTDISVLETMLAQEGLSQKNIK</sequence>
<organism evidence="2 3">
    <name type="scientific">Sedimentibacter hydroxybenzoicus DSM 7310</name>
    <dbReference type="NCBI Taxonomy" id="1123245"/>
    <lineage>
        <taxon>Bacteria</taxon>
        <taxon>Bacillati</taxon>
        <taxon>Bacillota</taxon>
        <taxon>Tissierellia</taxon>
        <taxon>Sedimentibacter</taxon>
    </lineage>
</organism>
<evidence type="ECO:0000256" key="1">
    <source>
        <dbReference type="SAM" id="Phobius"/>
    </source>
</evidence>
<protein>
    <submittedName>
        <fullName evidence="2">5-bromo-4-chloroindolyl phosphate hydrolysis family protein</fullName>
    </submittedName>
</protein>
<evidence type="ECO:0000313" key="3">
    <source>
        <dbReference type="Proteomes" id="UP000611629"/>
    </source>
</evidence>
<name>A0A974BMI0_SEDHY</name>
<gene>
    <name evidence="2" type="ORF">HZF24_14250</name>
</gene>
<accession>A0A974BMI0</accession>
<keyword evidence="3" id="KW-1185">Reference proteome</keyword>
<feature type="transmembrane region" description="Helical" evidence="1">
    <location>
        <begin position="68"/>
        <end position="90"/>
    </location>
</feature>
<reference evidence="2" key="1">
    <citation type="submission" date="2020-07" db="EMBL/GenBank/DDBJ databases">
        <title>Genomic analysis of a strain of Sedimentibacter Hydroxybenzoicus DSM7310.</title>
        <authorList>
            <person name="Ma S."/>
        </authorList>
    </citation>
    <scope>NUCLEOTIDE SEQUENCE</scope>
    <source>
        <strain evidence="2">DSM 7310</strain>
    </source>
</reference>
<dbReference type="EMBL" id="JACBNQ010000019">
    <property type="protein sequence ID" value="NYB75305.1"/>
    <property type="molecule type" value="Genomic_DNA"/>
</dbReference>
<dbReference type="Pfam" id="PF10112">
    <property type="entry name" value="Halogen_Hydrol"/>
    <property type="match status" value="1"/>
</dbReference>
<feature type="transmembrane region" description="Helical" evidence="1">
    <location>
        <begin position="102"/>
        <end position="127"/>
    </location>
</feature>
<dbReference type="Proteomes" id="UP000611629">
    <property type="component" value="Unassembled WGS sequence"/>
</dbReference>
<evidence type="ECO:0000313" key="2">
    <source>
        <dbReference type="EMBL" id="NYB75305.1"/>
    </source>
</evidence>